<name>A0ABY5DYB7_9ACTN</name>
<evidence type="ECO:0000313" key="2">
    <source>
        <dbReference type="Proteomes" id="UP001056035"/>
    </source>
</evidence>
<reference evidence="1 2" key="1">
    <citation type="submission" date="2022-06" db="EMBL/GenBank/DDBJ databases">
        <title>Paraconexibacter antarcticus.</title>
        <authorList>
            <person name="Kim C.S."/>
        </authorList>
    </citation>
    <scope>NUCLEOTIDE SEQUENCE [LARGE SCALE GENOMIC DNA]</scope>
    <source>
        <strain evidence="1 2">02-257</strain>
    </source>
</reference>
<accession>A0ABY5DYB7</accession>
<sequence>MKPPWVPPLGSLVQVHNPQPLSKGTVIGAPFLKNGTWRVSVQYHPYGYLPLVGGERPRGEVVASSMLDLLRPS</sequence>
<dbReference type="RefSeq" id="WP_254572304.1">
    <property type="nucleotide sequence ID" value="NZ_CP098502.1"/>
</dbReference>
<dbReference type="Proteomes" id="UP001056035">
    <property type="component" value="Chromosome"/>
</dbReference>
<proteinExistence type="predicted"/>
<organism evidence="1 2">
    <name type="scientific">Paraconexibacter antarcticus</name>
    <dbReference type="NCBI Taxonomy" id="2949664"/>
    <lineage>
        <taxon>Bacteria</taxon>
        <taxon>Bacillati</taxon>
        <taxon>Actinomycetota</taxon>
        <taxon>Thermoleophilia</taxon>
        <taxon>Solirubrobacterales</taxon>
        <taxon>Paraconexibacteraceae</taxon>
        <taxon>Paraconexibacter</taxon>
    </lineage>
</organism>
<gene>
    <name evidence="1" type="ORF">NBH00_05290</name>
</gene>
<protein>
    <submittedName>
        <fullName evidence="1">Uncharacterized protein</fullName>
    </submittedName>
</protein>
<keyword evidence="2" id="KW-1185">Reference proteome</keyword>
<evidence type="ECO:0000313" key="1">
    <source>
        <dbReference type="EMBL" id="UTI65625.1"/>
    </source>
</evidence>
<dbReference type="EMBL" id="CP098502">
    <property type="protein sequence ID" value="UTI65625.1"/>
    <property type="molecule type" value="Genomic_DNA"/>
</dbReference>